<evidence type="ECO:0000313" key="7">
    <source>
        <dbReference type="EMBL" id="OGN06382.1"/>
    </source>
</evidence>
<keyword evidence="4 6" id="KW-0808">Transferase</keyword>
<comment type="subcellular location">
    <subcellularLocation>
        <location evidence="6">Cytoplasm</location>
    </subcellularLocation>
</comment>
<comment type="catalytic activity">
    <reaction evidence="6">
        <text>cytidine(1402) in 16S rRNA + S-adenosyl-L-methionine = N(4)-methylcytidine(1402) in 16S rRNA + S-adenosyl-L-homocysteine + H(+)</text>
        <dbReference type="Rhea" id="RHEA:42928"/>
        <dbReference type="Rhea" id="RHEA-COMP:10286"/>
        <dbReference type="Rhea" id="RHEA-COMP:10287"/>
        <dbReference type="ChEBI" id="CHEBI:15378"/>
        <dbReference type="ChEBI" id="CHEBI:57856"/>
        <dbReference type="ChEBI" id="CHEBI:59789"/>
        <dbReference type="ChEBI" id="CHEBI:74506"/>
        <dbReference type="ChEBI" id="CHEBI:82748"/>
        <dbReference type="EC" id="2.1.1.199"/>
    </reaction>
</comment>
<evidence type="ECO:0000256" key="5">
    <source>
        <dbReference type="ARBA" id="ARBA00022691"/>
    </source>
</evidence>
<evidence type="ECO:0000256" key="3">
    <source>
        <dbReference type="ARBA" id="ARBA00022603"/>
    </source>
</evidence>
<comment type="caution">
    <text evidence="7">The sequence shown here is derived from an EMBL/GenBank/DDBJ whole genome shotgun (WGS) entry which is preliminary data.</text>
</comment>
<dbReference type="Proteomes" id="UP000178023">
    <property type="component" value="Unassembled WGS sequence"/>
</dbReference>
<dbReference type="InterPro" id="IPR029063">
    <property type="entry name" value="SAM-dependent_MTases_sf"/>
</dbReference>
<name>A0A1F8EZS4_9BACT</name>
<dbReference type="GO" id="GO:0070475">
    <property type="term" value="P:rRNA base methylation"/>
    <property type="evidence" value="ECO:0007669"/>
    <property type="project" value="UniProtKB-UniRule"/>
</dbReference>
<organism evidence="7 8">
    <name type="scientific">Candidatus Yanofskybacteria bacterium RIFCSPHIGHO2_01_FULL_45_42</name>
    <dbReference type="NCBI Taxonomy" id="1802671"/>
    <lineage>
        <taxon>Bacteria</taxon>
        <taxon>Candidatus Yanofskyibacteriota</taxon>
    </lineage>
</organism>
<dbReference type="AlphaFoldDB" id="A0A1F8EZS4"/>
<keyword evidence="6" id="KW-0963">Cytoplasm</keyword>
<keyword evidence="2 6" id="KW-0698">rRNA processing</keyword>
<proteinExistence type="inferred from homology"/>
<feature type="binding site" evidence="6">
    <location>
        <position position="54"/>
    </location>
    <ligand>
        <name>S-adenosyl-L-methionine</name>
        <dbReference type="ChEBI" id="CHEBI:59789"/>
    </ligand>
</feature>
<dbReference type="InterPro" id="IPR002903">
    <property type="entry name" value="RsmH"/>
</dbReference>
<dbReference type="NCBIfam" id="TIGR00006">
    <property type="entry name" value="16S rRNA (cytosine(1402)-N(4))-methyltransferase RsmH"/>
    <property type="match status" value="1"/>
</dbReference>
<reference evidence="7 8" key="1">
    <citation type="journal article" date="2016" name="Nat. Commun.">
        <title>Thousands of microbial genomes shed light on interconnected biogeochemical processes in an aquifer system.</title>
        <authorList>
            <person name="Anantharaman K."/>
            <person name="Brown C.T."/>
            <person name="Hug L.A."/>
            <person name="Sharon I."/>
            <person name="Castelle C.J."/>
            <person name="Probst A.J."/>
            <person name="Thomas B.C."/>
            <person name="Singh A."/>
            <person name="Wilkins M.J."/>
            <person name="Karaoz U."/>
            <person name="Brodie E.L."/>
            <person name="Williams K.H."/>
            <person name="Hubbard S.S."/>
            <person name="Banfield J.F."/>
        </authorList>
    </citation>
    <scope>NUCLEOTIDE SEQUENCE [LARGE SCALE GENOMIC DNA]</scope>
</reference>
<keyword evidence="3 6" id="KW-0489">Methyltransferase</keyword>
<evidence type="ECO:0000256" key="1">
    <source>
        <dbReference type="ARBA" id="ARBA00010396"/>
    </source>
</evidence>
<dbReference type="Gene3D" id="3.40.50.150">
    <property type="entry name" value="Vaccinia Virus protein VP39"/>
    <property type="match status" value="1"/>
</dbReference>
<evidence type="ECO:0000313" key="8">
    <source>
        <dbReference type="Proteomes" id="UP000178023"/>
    </source>
</evidence>
<feature type="binding site" evidence="6">
    <location>
        <position position="98"/>
    </location>
    <ligand>
        <name>S-adenosyl-L-methionine</name>
        <dbReference type="ChEBI" id="CHEBI:59789"/>
    </ligand>
</feature>
<keyword evidence="5 6" id="KW-0949">S-adenosyl-L-methionine</keyword>
<feature type="binding site" evidence="6">
    <location>
        <begin position="35"/>
        <end position="37"/>
    </location>
    <ligand>
        <name>S-adenosyl-L-methionine</name>
        <dbReference type="ChEBI" id="CHEBI:59789"/>
    </ligand>
</feature>
<dbReference type="PANTHER" id="PTHR11265:SF0">
    <property type="entry name" value="12S RRNA N4-METHYLCYTIDINE METHYLTRANSFERASE"/>
    <property type="match status" value="1"/>
</dbReference>
<evidence type="ECO:0000256" key="2">
    <source>
        <dbReference type="ARBA" id="ARBA00022552"/>
    </source>
</evidence>
<dbReference type="InterPro" id="IPR023397">
    <property type="entry name" value="SAM-dep_MeTrfase_MraW_recog"/>
</dbReference>
<protein>
    <recommendedName>
        <fullName evidence="6">Ribosomal RNA small subunit methyltransferase H</fullName>
        <ecNumber evidence="6">2.1.1.199</ecNumber>
    </recommendedName>
    <alternativeName>
        <fullName evidence="6">16S rRNA m(4)C1402 methyltransferase</fullName>
    </alternativeName>
    <alternativeName>
        <fullName evidence="6">rRNA (cytosine-N(4)-)-methyltransferase RsmH</fullName>
    </alternativeName>
</protein>
<sequence length="294" mass="33527">MVNCFMHIPVLLNEVVENLNLSDSKKVLDCTLGGGGHTLEILRQYPEIAILGIEWDPMLARDFKEKHGDKITIVNDSYVNLKNICREHNFQPDAILFDLGLSSWHYEESGRGFSFRKDEMLDMRFNPERGGLTAAQIINTYDSRELERILREYGEEDFARNISLAVVNARKEKPVISVSELVGIVETAVPEWYKHKKIHFATKTFQSLRIAVNGELENVKKGANDAIEVLKSGGRIAAISFHGLEDKILKELFRAKAKENIIRLINKNVVKPQWQEIMANPRSRSAKLRVAEKI</sequence>
<comment type="function">
    <text evidence="6">Specifically methylates the N4 position of cytidine in position 1402 (C1402) of 16S rRNA.</text>
</comment>
<dbReference type="PANTHER" id="PTHR11265">
    <property type="entry name" value="S-ADENOSYL-METHYLTRANSFERASE MRAW"/>
    <property type="match status" value="1"/>
</dbReference>
<evidence type="ECO:0000256" key="6">
    <source>
        <dbReference type="HAMAP-Rule" id="MF_01007"/>
    </source>
</evidence>
<feature type="binding site" evidence="6">
    <location>
        <position position="78"/>
    </location>
    <ligand>
        <name>S-adenosyl-L-methionine</name>
        <dbReference type="ChEBI" id="CHEBI:59789"/>
    </ligand>
</feature>
<dbReference type="EC" id="2.1.1.199" evidence="6"/>
<accession>A0A1F8EZS4</accession>
<gene>
    <name evidence="6" type="primary">rsmH</name>
    <name evidence="7" type="ORF">A2750_03955</name>
</gene>
<dbReference type="SUPFAM" id="SSF81799">
    <property type="entry name" value="Putative methyltransferase TM0872, insert domain"/>
    <property type="match status" value="1"/>
</dbReference>
<dbReference type="PIRSF" id="PIRSF004486">
    <property type="entry name" value="MraW"/>
    <property type="match status" value="1"/>
</dbReference>
<dbReference type="GO" id="GO:0071424">
    <property type="term" value="F:rRNA (cytosine-N4-)-methyltransferase activity"/>
    <property type="evidence" value="ECO:0007669"/>
    <property type="project" value="UniProtKB-UniRule"/>
</dbReference>
<evidence type="ECO:0000256" key="4">
    <source>
        <dbReference type="ARBA" id="ARBA00022679"/>
    </source>
</evidence>
<dbReference type="GO" id="GO:0005737">
    <property type="term" value="C:cytoplasm"/>
    <property type="evidence" value="ECO:0007669"/>
    <property type="project" value="UniProtKB-SubCell"/>
</dbReference>
<dbReference type="HAMAP" id="MF_01007">
    <property type="entry name" value="16SrRNA_methyltr_H"/>
    <property type="match status" value="1"/>
</dbReference>
<dbReference type="SUPFAM" id="SSF53335">
    <property type="entry name" value="S-adenosyl-L-methionine-dependent methyltransferases"/>
    <property type="match status" value="1"/>
</dbReference>
<comment type="similarity">
    <text evidence="1 6">Belongs to the methyltransferase superfamily. RsmH family.</text>
</comment>
<dbReference type="Pfam" id="PF01795">
    <property type="entry name" value="Methyltransf_5"/>
    <property type="match status" value="1"/>
</dbReference>
<dbReference type="EMBL" id="MGJL01000039">
    <property type="protein sequence ID" value="OGN06382.1"/>
    <property type="molecule type" value="Genomic_DNA"/>
</dbReference>
<feature type="binding site" evidence="6">
    <location>
        <position position="105"/>
    </location>
    <ligand>
        <name>S-adenosyl-L-methionine</name>
        <dbReference type="ChEBI" id="CHEBI:59789"/>
    </ligand>
</feature>
<dbReference type="Gene3D" id="1.10.150.170">
    <property type="entry name" value="Putative methyltransferase TM0872, insert domain"/>
    <property type="match status" value="1"/>
</dbReference>